<comment type="caution">
    <text evidence="2">The sequence shown here is derived from an EMBL/GenBank/DDBJ whole genome shotgun (WGS) entry which is preliminary data.</text>
</comment>
<feature type="compositionally biased region" description="Low complexity" evidence="1">
    <location>
        <begin position="497"/>
        <end position="512"/>
    </location>
</feature>
<reference evidence="2" key="1">
    <citation type="submission" date="2022-07" db="EMBL/GenBank/DDBJ databases">
        <title>The genome of Lyophyllum shimeji provides insight into the initial evolution of ectomycorrhizal fungal genome.</title>
        <authorList>
            <person name="Kobayashi Y."/>
            <person name="Shibata T."/>
            <person name="Hirakawa H."/>
            <person name="Shigenobu S."/>
            <person name="Nishiyama T."/>
            <person name="Yamada A."/>
            <person name="Hasebe M."/>
            <person name="Kawaguchi M."/>
        </authorList>
    </citation>
    <scope>NUCLEOTIDE SEQUENCE</scope>
    <source>
        <strain evidence="2">AT787</strain>
    </source>
</reference>
<feature type="compositionally biased region" description="Low complexity" evidence="1">
    <location>
        <begin position="433"/>
        <end position="447"/>
    </location>
</feature>
<feature type="region of interest" description="Disordered" evidence="1">
    <location>
        <begin position="146"/>
        <end position="632"/>
    </location>
</feature>
<feature type="compositionally biased region" description="Low complexity" evidence="1">
    <location>
        <begin position="158"/>
        <end position="171"/>
    </location>
</feature>
<feature type="compositionally biased region" description="Pro residues" evidence="1">
    <location>
        <begin position="534"/>
        <end position="548"/>
    </location>
</feature>
<name>A0A9P3PKN9_LYOSH</name>
<dbReference type="AlphaFoldDB" id="A0A9P3PKN9"/>
<gene>
    <name evidence="2" type="ORF">LshimejAT787_0410980</name>
</gene>
<evidence type="ECO:0000313" key="2">
    <source>
        <dbReference type="EMBL" id="GLB38047.1"/>
    </source>
</evidence>
<feature type="compositionally biased region" description="Polar residues" evidence="1">
    <location>
        <begin position="456"/>
        <end position="484"/>
    </location>
</feature>
<feature type="compositionally biased region" description="Polar residues" evidence="1">
    <location>
        <begin position="305"/>
        <end position="317"/>
    </location>
</feature>
<feature type="compositionally biased region" description="Polar residues" evidence="1">
    <location>
        <begin position="364"/>
        <end position="374"/>
    </location>
</feature>
<feature type="compositionally biased region" description="Basic and acidic residues" evidence="1">
    <location>
        <begin position="240"/>
        <end position="260"/>
    </location>
</feature>
<protein>
    <submittedName>
        <fullName evidence="2">Uncharacterized protein</fullName>
    </submittedName>
</protein>
<dbReference type="Proteomes" id="UP001063166">
    <property type="component" value="Unassembled WGS sequence"/>
</dbReference>
<sequence length="674" mass="71189">MYSTRATSGSRPLIPPASVLSPPAPVLSPPAAVLTPPDSSFLHRRIPDSRLIVAPQVPHVTIQFLQGKGSLDLFSLDLPLPASSETRKLLAALRGETGCKPYLKKASNLMRVARSEDPVMFSEAPPVDSAQTNGFCLYLNGTITSSGVPRKTEEKGRPSSPSTPTIRRSQPIRSDEAAADSEDEDTGLRGARSKRCNTGRQGQVDSSDYEDENDDDDPFFIAPRTKSAGAKSKRSGLPRKKAESAKGAEEKRKTGDMMGKEKKKAAQAVDEEQVGLGAAPPKTRPKPRPRWKTTSTPPQGLEHTATASFASDRSCVSSDPVGMPTSTAYGPGPGPALPAPSSLSSQRPPTTTPPSREASCGPSIASNSSRTPSNAGHPAETLPCPTSTVPPGWALPVGPSNASNPSRTPSNADHTSETLPRPASTAPPGWALSASSNVSPTPSNVSAGPAPLMQQGPATATTSKRAASPTPTSRSISNKASNADSVIPPPMEKPRLAASSAAHVASAVSHASNAHKHKAEGAGMPIQTQHAPHGRPPVPLSTRPPVPRPLCTTFRAKVPSNGYDGRQPRARHLAYDGRNSWHHDRQSPYYGLPYEPAHNGRRPRYEDGALSYDGAPPPPLREDGKYGQSGQYPRCLPSTRLGAQSDRSHGHGVIGRSIRHREPPACGMTEGLRF</sequence>
<keyword evidence="3" id="KW-1185">Reference proteome</keyword>
<feature type="region of interest" description="Disordered" evidence="1">
    <location>
        <begin position="1"/>
        <end position="20"/>
    </location>
</feature>
<evidence type="ECO:0000256" key="1">
    <source>
        <dbReference type="SAM" id="MobiDB-lite"/>
    </source>
</evidence>
<feature type="compositionally biased region" description="Polar residues" evidence="1">
    <location>
        <begin position="1"/>
        <end position="10"/>
    </location>
</feature>
<dbReference type="OrthoDB" id="2750929at2759"/>
<feature type="compositionally biased region" description="Low complexity" evidence="1">
    <location>
        <begin position="339"/>
        <end position="355"/>
    </location>
</feature>
<dbReference type="EMBL" id="BRPK01000004">
    <property type="protein sequence ID" value="GLB38047.1"/>
    <property type="molecule type" value="Genomic_DNA"/>
</dbReference>
<feature type="compositionally biased region" description="Polar residues" evidence="1">
    <location>
        <begin position="400"/>
        <end position="413"/>
    </location>
</feature>
<organism evidence="2 3">
    <name type="scientific">Lyophyllum shimeji</name>
    <name type="common">Hon-shimeji</name>
    <name type="synonym">Tricholoma shimeji</name>
    <dbReference type="NCBI Taxonomy" id="47721"/>
    <lineage>
        <taxon>Eukaryota</taxon>
        <taxon>Fungi</taxon>
        <taxon>Dikarya</taxon>
        <taxon>Basidiomycota</taxon>
        <taxon>Agaricomycotina</taxon>
        <taxon>Agaricomycetes</taxon>
        <taxon>Agaricomycetidae</taxon>
        <taxon>Agaricales</taxon>
        <taxon>Tricholomatineae</taxon>
        <taxon>Lyophyllaceae</taxon>
        <taxon>Lyophyllum</taxon>
    </lineage>
</organism>
<feature type="compositionally biased region" description="Basic and acidic residues" evidence="1">
    <location>
        <begin position="573"/>
        <end position="586"/>
    </location>
</feature>
<evidence type="ECO:0000313" key="3">
    <source>
        <dbReference type="Proteomes" id="UP001063166"/>
    </source>
</evidence>
<proteinExistence type="predicted"/>
<accession>A0A9P3PKN9</accession>
<feature type="compositionally biased region" description="Acidic residues" evidence="1">
    <location>
        <begin position="207"/>
        <end position="218"/>
    </location>
</feature>